<organism evidence="1">
    <name type="scientific">marine sediment metagenome</name>
    <dbReference type="NCBI Taxonomy" id="412755"/>
    <lineage>
        <taxon>unclassified sequences</taxon>
        <taxon>metagenomes</taxon>
        <taxon>ecological metagenomes</taxon>
    </lineage>
</organism>
<sequence length="42" mass="4710">MSKEENKSDSWIFIIDTDSYAGNFEREMCAYITGRVGECGVG</sequence>
<comment type="caution">
    <text evidence="1">The sequence shown here is derived from an EMBL/GenBank/DDBJ whole genome shotgun (WGS) entry which is preliminary data.</text>
</comment>
<evidence type="ECO:0000313" key="1">
    <source>
        <dbReference type="EMBL" id="KKK83825.1"/>
    </source>
</evidence>
<accession>A0A0F8ZD01</accession>
<dbReference type="AlphaFoldDB" id="A0A0F8ZD01"/>
<dbReference type="EMBL" id="LAZR01052052">
    <property type="protein sequence ID" value="KKK83825.1"/>
    <property type="molecule type" value="Genomic_DNA"/>
</dbReference>
<protein>
    <submittedName>
        <fullName evidence="1">Uncharacterized protein</fullName>
    </submittedName>
</protein>
<name>A0A0F8ZD01_9ZZZZ</name>
<reference evidence="1" key="1">
    <citation type="journal article" date="2015" name="Nature">
        <title>Complex archaea that bridge the gap between prokaryotes and eukaryotes.</title>
        <authorList>
            <person name="Spang A."/>
            <person name="Saw J.H."/>
            <person name="Jorgensen S.L."/>
            <person name="Zaremba-Niedzwiedzka K."/>
            <person name="Martijn J."/>
            <person name="Lind A.E."/>
            <person name="van Eijk R."/>
            <person name="Schleper C."/>
            <person name="Guy L."/>
            <person name="Ettema T.J."/>
        </authorList>
    </citation>
    <scope>NUCLEOTIDE SEQUENCE</scope>
</reference>
<feature type="non-terminal residue" evidence="1">
    <location>
        <position position="42"/>
    </location>
</feature>
<proteinExistence type="predicted"/>
<gene>
    <name evidence="1" type="ORF">LCGC14_2789530</name>
</gene>